<feature type="domain" description="Solute-binding protein family 5" evidence="6">
    <location>
        <begin position="77"/>
        <end position="438"/>
    </location>
</feature>
<dbReference type="InterPro" id="IPR000914">
    <property type="entry name" value="SBP_5_dom"/>
</dbReference>
<dbReference type="GO" id="GO:0015833">
    <property type="term" value="P:peptide transport"/>
    <property type="evidence" value="ECO:0007669"/>
    <property type="project" value="TreeGrafter"/>
</dbReference>
<evidence type="ECO:0000256" key="2">
    <source>
        <dbReference type="ARBA" id="ARBA00005695"/>
    </source>
</evidence>
<evidence type="ECO:0000313" key="7">
    <source>
        <dbReference type="EMBL" id="PZW45029.1"/>
    </source>
</evidence>
<dbReference type="GO" id="GO:0030288">
    <property type="term" value="C:outer membrane-bounded periplasmic space"/>
    <property type="evidence" value="ECO:0007669"/>
    <property type="project" value="UniProtKB-ARBA"/>
</dbReference>
<dbReference type="Gene3D" id="3.10.105.10">
    <property type="entry name" value="Dipeptide-binding Protein, Domain 3"/>
    <property type="match status" value="1"/>
</dbReference>
<dbReference type="RefSeq" id="WP_111398454.1">
    <property type="nucleotide sequence ID" value="NZ_QKYU01000012.1"/>
</dbReference>
<dbReference type="PANTHER" id="PTHR30290">
    <property type="entry name" value="PERIPLASMIC BINDING COMPONENT OF ABC TRANSPORTER"/>
    <property type="match status" value="1"/>
</dbReference>
<keyword evidence="4 5" id="KW-0732">Signal</keyword>
<proteinExistence type="inferred from homology"/>
<keyword evidence="8" id="KW-1185">Reference proteome</keyword>
<protein>
    <submittedName>
        <fullName evidence="7">Peptide/nickel transport system substrate-binding protein</fullName>
    </submittedName>
</protein>
<evidence type="ECO:0000259" key="6">
    <source>
        <dbReference type="Pfam" id="PF00496"/>
    </source>
</evidence>
<comment type="subcellular location">
    <subcellularLocation>
        <location evidence="1">Periplasm</location>
    </subcellularLocation>
</comment>
<evidence type="ECO:0000256" key="3">
    <source>
        <dbReference type="ARBA" id="ARBA00022448"/>
    </source>
</evidence>
<dbReference type="EMBL" id="QKYU01000012">
    <property type="protein sequence ID" value="PZW45029.1"/>
    <property type="molecule type" value="Genomic_DNA"/>
</dbReference>
<keyword evidence="3" id="KW-0813">Transport</keyword>
<dbReference type="InterPro" id="IPR030678">
    <property type="entry name" value="Peptide/Ni-bd"/>
</dbReference>
<gene>
    <name evidence="7" type="ORF">C8P66_11244</name>
</gene>
<comment type="similarity">
    <text evidence="2">Belongs to the bacterial solute-binding protein 5 family.</text>
</comment>
<dbReference type="CDD" id="cd08512">
    <property type="entry name" value="PBP2_NikA_DppA_OppA_like_7"/>
    <property type="match status" value="1"/>
</dbReference>
<dbReference type="OrthoDB" id="9803988at2"/>
<evidence type="ECO:0000256" key="5">
    <source>
        <dbReference type="SAM" id="SignalP"/>
    </source>
</evidence>
<dbReference type="Gene3D" id="3.90.76.10">
    <property type="entry name" value="Dipeptide-binding Protein, Domain 1"/>
    <property type="match status" value="1"/>
</dbReference>
<dbReference type="InterPro" id="IPR039424">
    <property type="entry name" value="SBP_5"/>
</dbReference>
<organism evidence="7 8">
    <name type="scientific">Humitalea rosea</name>
    <dbReference type="NCBI Taxonomy" id="990373"/>
    <lineage>
        <taxon>Bacteria</taxon>
        <taxon>Pseudomonadati</taxon>
        <taxon>Pseudomonadota</taxon>
        <taxon>Alphaproteobacteria</taxon>
        <taxon>Acetobacterales</taxon>
        <taxon>Roseomonadaceae</taxon>
        <taxon>Humitalea</taxon>
    </lineage>
</organism>
<name>A0A2W7IIM5_9PROT</name>
<evidence type="ECO:0000256" key="1">
    <source>
        <dbReference type="ARBA" id="ARBA00004418"/>
    </source>
</evidence>
<dbReference type="PANTHER" id="PTHR30290:SF10">
    <property type="entry name" value="PERIPLASMIC OLIGOPEPTIDE-BINDING PROTEIN-RELATED"/>
    <property type="match status" value="1"/>
</dbReference>
<evidence type="ECO:0000256" key="4">
    <source>
        <dbReference type="ARBA" id="ARBA00022729"/>
    </source>
</evidence>
<feature type="chain" id="PRO_5016077240" evidence="5">
    <location>
        <begin position="26"/>
        <end position="530"/>
    </location>
</feature>
<dbReference type="GO" id="GO:0043190">
    <property type="term" value="C:ATP-binding cassette (ABC) transporter complex"/>
    <property type="evidence" value="ECO:0007669"/>
    <property type="project" value="InterPro"/>
</dbReference>
<dbReference type="GO" id="GO:1904680">
    <property type="term" value="F:peptide transmembrane transporter activity"/>
    <property type="evidence" value="ECO:0007669"/>
    <property type="project" value="TreeGrafter"/>
</dbReference>
<sequence>MLDRRSFLAATAGGALLNYSSIAHAQSPTGAIVMAKVIDDMTSLDPHESFEYSGNEVCGNVYQKLVNTPNSDPGRLMGELAESWEVSPDAKTFTFKMRQGAKFSSGAAVTAEDAAFSLQRAVILNKSPAFIINQFGFTKDNVARLIRASDPATLVITLEAPTSPSFFLYCLSANVGSVVEKAVALQRQQGEDLGNAWMKQNSAGSGAYRLVSWRASESVTLDANPHAATPPRTRRFLIRHIADPSAQFLGLQQGDYDIARDLGSDQIRGLQGSTAFKLLTNRRASLMYLAMNQKNANLAKPQVRQAVKWAIDYAGIQTNLVPFTFAVHQTFLPEGFPSAVNDTPFHQDVARAKALLAEAGLPDGFEVTIDVQASQPYADIAQAVQANLAAVGIRARVLPGEQRAVITKTRARQHEMALLRWGADYFDPHTNAETFCMNPDNADGARNRTLAWRSSWQNEDLTARAVAAVKETDTAKRSEMYAALQRDHQAQSPFAIMLQEIEVVAMRANLTGFDLGPMSDRGNYRNTAKG</sequence>
<reference evidence="7 8" key="1">
    <citation type="submission" date="2018-06" db="EMBL/GenBank/DDBJ databases">
        <title>Genomic Encyclopedia of Archaeal and Bacterial Type Strains, Phase II (KMG-II): from individual species to whole genera.</title>
        <authorList>
            <person name="Goeker M."/>
        </authorList>
    </citation>
    <scope>NUCLEOTIDE SEQUENCE [LARGE SCALE GENOMIC DNA]</scope>
    <source>
        <strain evidence="7 8">DSM 24525</strain>
    </source>
</reference>
<dbReference type="Gene3D" id="3.40.190.10">
    <property type="entry name" value="Periplasmic binding protein-like II"/>
    <property type="match status" value="1"/>
</dbReference>
<accession>A0A2W7IIM5</accession>
<dbReference type="Proteomes" id="UP000249688">
    <property type="component" value="Unassembled WGS sequence"/>
</dbReference>
<evidence type="ECO:0000313" key="8">
    <source>
        <dbReference type="Proteomes" id="UP000249688"/>
    </source>
</evidence>
<dbReference type="AlphaFoldDB" id="A0A2W7IIM5"/>
<dbReference type="PIRSF" id="PIRSF002741">
    <property type="entry name" value="MppA"/>
    <property type="match status" value="1"/>
</dbReference>
<feature type="signal peptide" evidence="5">
    <location>
        <begin position="1"/>
        <end position="25"/>
    </location>
</feature>
<dbReference type="Pfam" id="PF00496">
    <property type="entry name" value="SBP_bac_5"/>
    <property type="match status" value="1"/>
</dbReference>
<comment type="caution">
    <text evidence="7">The sequence shown here is derived from an EMBL/GenBank/DDBJ whole genome shotgun (WGS) entry which is preliminary data.</text>
</comment>
<dbReference type="SUPFAM" id="SSF53850">
    <property type="entry name" value="Periplasmic binding protein-like II"/>
    <property type="match status" value="1"/>
</dbReference>